<keyword evidence="1 5" id="KW-0489">Methyltransferase</keyword>
<keyword evidence="3 5" id="KW-0949">S-adenosyl-L-methionine</keyword>
<proteinExistence type="inferred from homology"/>
<comment type="caution">
    <text evidence="5">Lacks conserved residue(s) required for the propagation of feature annotation.</text>
</comment>
<evidence type="ECO:0000256" key="6">
    <source>
        <dbReference type="SAM" id="Coils"/>
    </source>
</evidence>
<feature type="active site" description="Nucleophile" evidence="5">
    <location>
        <position position="391"/>
    </location>
</feature>
<feature type="compositionally biased region" description="Basic residues" evidence="7">
    <location>
        <begin position="490"/>
        <end position="504"/>
    </location>
</feature>
<dbReference type="PANTHER" id="PTHR14663">
    <property type="entry name" value="METHYLTRANSFERASE NSUN7-RELATED"/>
    <property type="match status" value="1"/>
</dbReference>
<gene>
    <name evidence="9" type="ORF">RIMI_LOCUS14082864</name>
</gene>
<feature type="region of interest" description="Disordered" evidence="7">
    <location>
        <begin position="1"/>
        <end position="51"/>
    </location>
</feature>
<feature type="coiled-coil region" evidence="6">
    <location>
        <begin position="350"/>
        <end position="377"/>
    </location>
</feature>
<comment type="similarity">
    <text evidence="5">Belongs to the class I-like SAM-binding methyltransferase superfamily. RsmB/NOP family.</text>
</comment>
<dbReference type="PROSITE" id="PS51686">
    <property type="entry name" value="SAM_MT_RSMB_NOP"/>
    <property type="match status" value="1"/>
</dbReference>
<evidence type="ECO:0000313" key="9">
    <source>
        <dbReference type="EMBL" id="CAJ0952863.1"/>
    </source>
</evidence>
<evidence type="ECO:0000313" key="10">
    <source>
        <dbReference type="Proteomes" id="UP001176940"/>
    </source>
</evidence>
<comment type="caution">
    <text evidence="9">The sequence shown here is derived from an EMBL/GenBank/DDBJ whole genome shotgun (WGS) entry which is preliminary data.</text>
</comment>
<dbReference type="Pfam" id="PF01189">
    <property type="entry name" value="Methyltr_RsmB-F"/>
    <property type="match status" value="1"/>
</dbReference>
<evidence type="ECO:0000256" key="3">
    <source>
        <dbReference type="ARBA" id="ARBA00022691"/>
    </source>
</evidence>
<dbReference type="Proteomes" id="UP001176940">
    <property type="component" value="Unassembled WGS sequence"/>
</dbReference>
<dbReference type="InterPro" id="IPR001678">
    <property type="entry name" value="MeTrfase_RsmB-F_NOP2_dom"/>
</dbReference>
<evidence type="ECO:0000256" key="4">
    <source>
        <dbReference type="ARBA" id="ARBA00022884"/>
    </source>
</evidence>
<dbReference type="Gene3D" id="3.30.70.1170">
    <property type="entry name" value="Sun protein, domain 3"/>
    <property type="match status" value="1"/>
</dbReference>
<feature type="region of interest" description="Disordered" evidence="7">
    <location>
        <begin position="484"/>
        <end position="508"/>
    </location>
</feature>
<dbReference type="PANTHER" id="PTHR14663:SF2">
    <property type="entry name" value="METHYLTRANSFERASE NSUN7-RELATED"/>
    <property type="match status" value="1"/>
</dbReference>
<accession>A0ABN9M0T5</accession>
<name>A0ABN9M0T5_9NEOB</name>
<feature type="compositionally biased region" description="Basic and acidic residues" evidence="7">
    <location>
        <begin position="21"/>
        <end position="32"/>
    </location>
</feature>
<reference evidence="9" key="1">
    <citation type="submission" date="2023-07" db="EMBL/GenBank/DDBJ databases">
        <authorList>
            <person name="Stuckert A."/>
        </authorList>
    </citation>
    <scope>NUCLEOTIDE SEQUENCE</scope>
</reference>
<dbReference type="InterPro" id="IPR049560">
    <property type="entry name" value="MeTrfase_RsmB-F_NOP2_cat"/>
</dbReference>
<dbReference type="EMBL" id="CAUEEQ010035804">
    <property type="protein sequence ID" value="CAJ0952863.1"/>
    <property type="molecule type" value="Genomic_DNA"/>
</dbReference>
<dbReference type="SUPFAM" id="SSF53335">
    <property type="entry name" value="S-adenosyl-L-methionine-dependent methyltransferases"/>
    <property type="match status" value="1"/>
</dbReference>
<dbReference type="InterPro" id="IPR049561">
    <property type="entry name" value="NSUN5_7_fdxn-like"/>
</dbReference>
<keyword evidence="6" id="KW-0175">Coiled coil</keyword>
<sequence>MLGRSHRVATSQKAQRRGRRDRACAKRPDAESRRRRRQSGTGQDRERAEGWEKPGKTLLALSIGHEWLDTRNATLVAHVLDMSHGNQGKHRVTKRGPALSYPMFTLVTSEDIAGSVSHTPIQRCQQESSDEINYKTKLAAALAKCRIKYAAPTIEYILPETVRKQEQRASTLPIYAWINTAKVSFTDVFNTLKREGFTQINCSSELDGFTYCLDQHCPDLLIFPPHLKEKIGNMEMVFKYQLILQDKSHSLAAHSVKALLNEDDDIIVANPCPDYTIAHIAVLASQFYSNIYVCGVQSESRREDMMNLFHYMECRNIKILKENFTHIESSDPRLQKAKLILLLPQYTSLLQDLSQGYMATEKRNELAKQQLSNLNHAIKFSKVQAIVYCTCSVYPEENENVISQALQIKPQGAKELPYRISPPLIPLCSSKEVESASENFFKVEPSKTSNGCFVAVLTREKNPTESISSKDVLARAASKGLLDGIEAPKSSKKEKKKSKVKAQKSIHGASVTQTKINEFLNRENNLISPRIQQDPKNSVLMRKPTKLGAIPTNSSTVRTTNGQAAISIMLERQPSIVRPKPGDKIVLKPVQILLPPVTPPPLSMTPIQSPGRHLYQRWYPGARITHSTQSSYIPTLPQTGKPKQMPPSTAVRHPKPWH</sequence>
<feature type="domain" description="SAM-dependent MTase RsmB/NOP-type" evidence="8">
    <location>
        <begin position="164"/>
        <end position="460"/>
    </location>
</feature>
<keyword evidence="10" id="KW-1185">Reference proteome</keyword>
<evidence type="ECO:0000256" key="1">
    <source>
        <dbReference type="ARBA" id="ARBA00022603"/>
    </source>
</evidence>
<keyword evidence="4 5" id="KW-0694">RNA-binding</keyword>
<keyword evidence="2 5" id="KW-0808">Transferase</keyword>
<evidence type="ECO:0000256" key="2">
    <source>
        <dbReference type="ARBA" id="ARBA00022679"/>
    </source>
</evidence>
<dbReference type="InterPro" id="IPR042620">
    <property type="entry name" value="NSUN7"/>
</dbReference>
<evidence type="ECO:0000256" key="5">
    <source>
        <dbReference type="PROSITE-ProRule" id="PRU01023"/>
    </source>
</evidence>
<evidence type="ECO:0000259" key="8">
    <source>
        <dbReference type="PROSITE" id="PS51686"/>
    </source>
</evidence>
<dbReference type="Pfam" id="PF21148">
    <property type="entry name" value="NSUN5_fdxn-like"/>
    <property type="match status" value="1"/>
</dbReference>
<protein>
    <recommendedName>
        <fullName evidence="8">SAM-dependent MTase RsmB/NOP-type domain-containing protein</fullName>
    </recommendedName>
</protein>
<dbReference type="InterPro" id="IPR029063">
    <property type="entry name" value="SAM-dependent_MTases_sf"/>
</dbReference>
<feature type="region of interest" description="Disordered" evidence="7">
    <location>
        <begin position="633"/>
        <end position="658"/>
    </location>
</feature>
<organism evidence="9 10">
    <name type="scientific">Ranitomeya imitator</name>
    <name type="common">mimic poison frog</name>
    <dbReference type="NCBI Taxonomy" id="111125"/>
    <lineage>
        <taxon>Eukaryota</taxon>
        <taxon>Metazoa</taxon>
        <taxon>Chordata</taxon>
        <taxon>Craniata</taxon>
        <taxon>Vertebrata</taxon>
        <taxon>Euteleostomi</taxon>
        <taxon>Amphibia</taxon>
        <taxon>Batrachia</taxon>
        <taxon>Anura</taxon>
        <taxon>Neobatrachia</taxon>
        <taxon>Hyloidea</taxon>
        <taxon>Dendrobatidae</taxon>
        <taxon>Dendrobatinae</taxon>
        <taxon>Ranitomeya</taxon>
    </lineage>
</organism>
<evidence type="ECO:0000256" key="7">
    <source>
        <dbReference type="SAM" id="MobiDB-lite"/>
    </source>
</evidence>
<dbReference type="Gene3D" id="3.40.50.150">
    <property type="entry name" value="Vaccinia Virus protein VP39"/>
    <property type="match status" value="1"/>
</dbReference>